<reference evidence="8" key="1">
    <citation type="submission" date="2023-03" db="UniProtKB">
        <authorList>
            <consortium name="EnsemblPlants"/>
        </authorList>
    </citation>
    <scope>IDENTIFICATION</scope>
</reference>
<dbReference type="PROSITE" id="PS50244">
    <property type="entry name" value="S5A_REDUCTASE"/>
    <property type="match status" value="1"/>
</dbReference>
<dbReference type="GO" id="GO:0003865">
    <property type="term" value="F:3-oxo-5-alpha-steroid 4-dehydrogenase activity"/>
    <property type="evidence" value="ECO:0007669"/>
    <property type="project" value="TreeGrafter"/>
</dbReference>
<dbReference type="Gene3D" id="1.20.1270.50">
    <property type="entry name" value="Glycoside hydrolase family 38, central domain"/>
    <property type="match status" value="1"/>
</dbReference>
<dbReference type="PANTHER" id="PTHR14624:SF0">
    <property type="entry name" value="POLYPRENOL REDUCTASE"/>
    <property type="match status" value="1"/>
</dbReference>
<sequence>MDFSIKNKRNFQPPSDMLMMMTDVMLMTGSMLLTTVDDCVVRRDRQSGIDIDMIRVIRVIRRDHSQPDCLSVSFGYTKDQIVLGVPFGSPKTRYVPTGSQIARVRERASEGQDRGKLANDREGSLTCHMGTQFCFRTQIPKVRMSCLKSLGDALGIAHHHDAVTGTAKQHTTNDYMKRLAAESYEGSTRVRREQSKKYRIPRGHWFEVMSSPHYLVEIVCLSLLNLQWTNDRLYMVDLWFASRGEEFTIWLLFGFVLSCRYCLSQMRFIGVQVYVHDFMEGERMMRIFNYKTRKHKSVIFEGVDDNNREILSLELSKSVGLGGW</sequence>
<keyword evidence="6" id="KW-0472">Membrane</keyword>
<evidence type="ECO:0000256" key="6">
    <source>
        <dbReference type="ARBA" id="ARBA00023136"/>
    </source>
</evidence>
<evidence type="ECO:0000256" key="5">
    <source>
        <dbReference type="ARBA" id="ARBA00022989"/>
    </source>
</evidence>
<keyword evidence="3" id="KW-0812">Transmembrane</keyword>
<dbReference type="GO" id="GO:0006488">
    <property type="term" value="P:dolichol-linked oligosaccharide biosynthetic process"/>
    <property type="evidence" value="ECO:0007669"/>
    <property type="project" value="InterPro"/>
</dbReference>
<evidence type="ECO:0000313" key="8">
    <source>
        <dbReference type="EnsemblPlants" id="MELO3C030013.2.1"/>
    </source>
</evidence>
<feature type="domain" description="3-oxo-5-alpha-steroid 4-dehydrogenase C-terminal" evidence="7">
    <location>
        <begin position="189"/>
        <end position="219"/>
    </location>
</feature>
<name>A0A9I9E7V0_CUCME</name>
<evidence type="ECO:0000256" key="3">
    <source>
        <dbReference type="ARBA" id="ARBA00022692"/>
    </source>
</evidence>
<protein>
    <recommendedName>
        <fullName evidence="7">3-oxo-5-alpha-steroid 4-dehydrogenase C-terminal domain-containing protein</fullName>
    </recommendedName>
</protein>
<dbReference type="PANTHER" id="PTHR14624">
    <property type="entry name" value="DFG10 PROTEIN"/>
    <property type="match status" value="1"/>
</dbReference>
<dbReference type="SUPFAM" id="SSF88688">
    <property type="entry name" value="Families 57/38 glycoside transferase middle domain"/>
    <property type="match status" value="1"/>
</dbReference>
<accession>A0A9I9E7V0</accession>
<dbReference type="GO" id="GO:0016095">
    <property type="term" value="P:polyprenol catabolic process"/>
    <property type="evidence" value="ECO:0007669"/>
    <property type="project" value="TreeGrafter"/>
</dbReference>
<evidence type="ECO:0000259" key="7">
    <source>
        <dbReference type="Pfam" id="PF02544"/>
    </source>
</evidence>
<comment type="subcellular location">
    <subcellularLocation>
        <location evidence="1">Endomembrane system</location>
        <topology evidence="1">Multi-pass membrane protein</topology>
    </subcellularLocation>
</comment>
<dbReference type="InterPro" id="IPR028995">
    <property type="entry name" value="Glyco_hydro_57/38_cen_sf"/>
</dbReference>
<dbReference type="Pfam" id="PF02544">
    <property type="entry name" value="Steroid_dh"/>
    <property type="match status" value="1"/>
</dbReference>
<dbReference type="InterPro" id="IPR001104">
    <property type="entry name" value="3-oxo-5_a-steroid_4-DH_C"/>
</dbReference>
<dbReference type="AlphaFoldDB" id="A0A9I9E7V0"/>
<dbReference type="Gramene" id="MELO3C030013.2.1">
    <property type="protein sequence ID" value="MELO3C030013.2.1"/>
    <property type="gene ID" value="MELO3C030013.2"/>
</dbReference>
<dbReference type="FunFam" id="1.20.1270.50:FF:000003">
    <property type="entry name" value="Alpha-mannosidase"/>
    <property type="match status" value="1"/>
</dbReference>
<dbReference type="InterPro" id="IPR037094">
    <property type="entry name" value="Glyco_hydro_38_cen_sf"/>
</dbReference>
<dbReference type="GO" id="GO:0005783">
    <property type="term" value="C:endoplasmic reticulum"/>
    <property type="evidence" value="ECO:0007669"/>
    <property type="project" value="TreeGrafter"/>
</dbReference>
<keyword evidence="4" id="KW-0378">Hydrolase</keyword>
<keyword evidence="5" id="KW-1133">Transmembrane helix</keyword>
<dbReference type="GO" id="GO:0006013">
    <property type="term" value="P:mannose metabolic process"/>
    <property type="evidence" value="ECO:0007669"/>
    <property type="project" value="InterPro"/>
</dbReference>
<proteinExistence type="predicted"/>
<comment type="pathway">
    <text evidence="2">Protein modification; protein glycosylation.</text>
</comment>
<evidence type="ECO:0000256" key="4">
    <source>
        <dbReference type="ARBA" id="ARBA00022801"/>
    </source>
</evidence>
<evidence type="ECO:0000256" key="2">
    <source>
        <dbReference type="ARBA" id="ARBA00004922"/>
    </source>
</evidence>
<dbReference type="GO" id="GO:0004559">
    <property type="term" value="F:alpha-mannosidase activity"/>
    <property type="evidence" value="ECO:0007669"/>
    <property type="project" value="InterPro"/>
</dbReference>
<organism evidence="8">
    <name type="scientific">Cucumis melo</name>
    <name type="common">Muskmelon</name>
    <dbReference type="NCBI Taxonomy" id="3656"/>
    <lineage>
        <taxon>Eukaryota</taxon>
        <taxon>Viridiplantae</taxon>
        <taxon>Streptophyta</taxon>
        <taxon>Embryophyta</taxon>
        <taxon>Tracheophyta</taxon>
        <taxon>Spermatophyta</taxon>
        <taxon>Magnoliopsida</taxon>
        <taxon>eudicotyledons</taxon>
        <taxon>Gunneridae</taxon>
        <taxon>Pentapetalae</taxon>
        <taxon>rosids</taxon>
        <taxon>fabids</taxon>
        <taxon>Cucurbitales</taxon>
        <taxon>Cucurbitaceae</taxon>
        <taxon>Benincaseae</taxon>
        <taxon>Cucumis</taxon>
    </lineage>
</organism>
<evidence type="ECO:0000256" key="1">
    <source>
        <dbReference type="ARBA" id="ARBA00004127"/>
    </source>
</evidence>
<dbReference type="InterPro" id="IPR039698">
    <property type="entry name" value="Dfg10/SRD5A3"/>
</dbReference>
<dbReference type="EnsemblPlants" id="MELO3C030013.2.1">
    <property type="protein sequence ID" value="MELO3C030013.2.1"/>
    <property type="gene ID" value="MELO3C030013.2"/>
</dbReference>